<dbReference type="InterPro" id="IPR007159">
    <property type="entry name" value="SpoVT-AbrB_dom"/>
</dbReference>
<protein>
    <recommendedName>
        <fullName evidence="2">SpoVT-AbrB domain-containing protein</fullName>
    </recommendedName>
</protein>
<dbReference type="Proteomes" id="UP000722750">
    <property type="component" value="Unassembled WGS sequence"/>
</dbReference>
<dbReference type="GO" id="GO:0003677">
    <property type="term" value="F:DNA binding"/>
    <property type="evidence" value="ECO:0007669"/>
    <property type="project" value="UniProtKB-UniRule"/>
</dbReference>
<accession>A0A941W5B5</accession>
<keyword evidence="1" id="KW-0238">DNA-binding</keyword>
<feature type="domain" description="SpoVT-AbrB" evidence="2">
    <location>
        <begin position="1"/>
        <end position="45"/>
    </location>
</feature>
<reference evidence="3" key="1">
    <citation type="journal article" date="2021" name="ISME J.">
        <title>Fine-scale metabolic discontinuity in a stratified prokaryote microbiome of a Red Sea deep halocline.</title>
        <authorList>
            <person name="Michoud G."/>
            <person name="Ngugi D.K."/>
            <person name="Barozzi A."/>
            <person name="Merlino G."/>
            <person name="Calleja M.L."/>
            <person name="Delgado-Huertas A."/>
            <person name="Moran X.A.G."/>
            <person name="Daffonchio D."/>
        </authorList>
    </citation>
    <scope>NUCLEOTIDE SEQUENCE</scope>
    <source>
        <strain evidence="3">SuakinDeep_MAG55_1</strain>
    </source>
</reference>
<evidence type="ECO:0000313" key="3">
    <source>
        <dbReference type="EMBL" id="MBS1259206.1"/>
    </source>
</evidence>
<evidence type="ECO:0000259" key="2">
    <source>
        <dbReference type="PROSITE" id="PS51740"/>
    </source>
</evidence>
<dbReference type="PROSITE" id="PS51740">
    <property type="entry name" value="SPOVT_ABRB"/>
    <property type="match status" value="1"/>
</dbReference>
<sequence>MKTTLDRSGRIVIPKEVRDDLGLKPGTVLQIEEVKQEILLKPVYEEPQVVVKDGVLVFMGTKAGDIDGALRTHREKRLSDVITLARK</sequence>
<dbReference type="AlphaFoldDB" id="A0A941W5B5"/>
<dbReference type="Gene3D" id="2.10.260.10">
    <property type="match status" value="1"/>
</dbReference>
<gene>
    <name evidence="3" type="ORF">MAG551_02273</name>
</gene>
<comment type="caution">
    <text evidence="3">The sequence shown here is derived from an EMBL/GenBank/DDBJ whole genome shotgun (WGS) entry which is preliminary data.</text>
</comment>
<name>A0A941W5B5_9BACT</name>
<dbReference type="Pfam" id="PF04014">
    <property type="entry name" value="MazE_antitoxin"/>
    <property type="match status" value="1"/>
</dbReference>
<dbReference type="EMBL" id="JAANXD010000085">
    <property type="protein sequence ID" value="MBS1259206.1"/>
    <property type="molecule type" value="Genomic_DNA"/>
</dbReference>
<dbReference type="SUPFAM" id="SSF89447">
    <property type="entry name" value="AbrB/MazE/MraZ-like"/>
    <property type="match status" value="1"/>
</dbReference>
<proteinExistence type="predicted"/>
<organism evidence="3 4">
    <name type="scientific">Candidatus Scalindua arabica</name>
    <dbReference type="NCBI Taxonomy" id="1127984"/>
    <lineage>
        <taxon>Bacteria</taxon>
        <taxon>Pseudomonadati</taxon>
        <taxon>Planctomycetota</taxon>
        <taxon>Candidatus Brocadiia</taxon>
        <taxon>Candidatus Brocadiales</taxon>
        <taxon>Candidatus Scalinduaceae</taxon>
        <taxon>Candidatus Scalindua</taxon>
    </lineage>
</organism>
<dbReference type="NCBIfam" id="TIGR01439">
    <property type="entry name" value="lp_hng_hel_AbrB"/>
    <property type="match status" value="1"/>
</dbReference>
<dbReference type="InterPro" id="IPR037914">
    <property type="entry name" value="SpoVT-AbrB_sf"/>
</dbReference>
<evidence type="ECO:0000256" key="1">
    <source>
        <dbReference type="PROSITE-ProRule" id="PRU01076"/>
    </source>
</evidence>
<dbReference type="SMART" id="SM00966">
    <property type="entry name" value="SpoVT_AbrB"/>
    <property type="match status" value="1"/>
</dbReference>
<evidence type="ECO:0000313" key="4">
    <source>
        <dbReference type="Proteomes" id="UP000722750"/>
    </source>
</evidence>